<dbReference type="AlphaFoldDB" id="A0A1S0UGU8"/>
<gene>
    <name evidence="1" type="ORF">LOAG_18587</name>
</gene>
<accession>A0A1S0UGU8</accession>
<evidence type="ECO:0000313" key="1">
    <source>
        <dbReference type="EMBL" id="EJD74044.1"/>
    </source>
</evidence>
<dbReference type="RefSeq" id="XP_020304986.1">
    <property type="nucleotide sequence ID" value="XM_020451249.1"/>
</dbReference>
<dbReference type="InParanoid" id="A0A1S0UGU8"/>
<sequence>MARRTTIITTATTTTTTATTITTTITRIREGSWKTQRNCIDSPENRKCLSECYQQQYLRSMSHSNRILNNLNIP</sequence>
<protein>
    <submittedName>
        <fullName evidence="1">Uncharacterized protein</fullName>
    </submittedName>
</protein>
<organism evidence="1">
    <name type="scientific">Loa loa</name>
    <name type="common">Eye worm</name>
    <name type="synonym">Filaria loa</name>
    <dbReference type="NCBI Taxonomy" id="7209"/>
    <lineage>
        <taxon>Eukaryota</taxon>
        <taxon>Metazoa</taxon>
        <taxon>Ecdysozoa</taxon>
        <taxon>Nematoda</taxon>
        <taxon>Chromadorea</taxon>
        <taxon>Rhabditida</taxon>
        <taxon>Spirurina</taxon>
        <taxon>Spiruromorpha</taxon>
        <taxon>Filarioidea</taxon>
        <taxon>Onchocercidae</taxon>
        <taxon>Loa</taxon>
    </lineage>
</organism>
<reference evidence="1" key="1">
    <citation type="submission" date="2012-04" db="EMBL/GenBank/DDBJ databases">
        <title>The Genome Sequence of Loa loa.</title>
        <authorList>
            <consortium name="The Broad Institute Genome Sequencing Platform"/>
            <consortium name="Broad Institute Genome Sequencing Center for Infectious Disease"/>
            <person name="Nutman T.B."/>
            <person name="Fink D.L."/>
            <person name="Russ C."/>
            <person name="Young S."/>
            <person name="Zeng Q."/>
            <person name="Gargeya S."/>
            <person name="Alvarado L."/>
            <person name="Berlin A."/>
            <person name="Chapman S.B."/>
            <person name="Chen Z."/>
            <person name="Freedman E."/>
            <person name="Gellesch M."/>
            <person name="Goldberg J."/>
            <person name="Griggs A."/>
            <person name="Gujja S."/>
            <person name="Heilman E.R."/>
            <person name="Heiman D."/>
            <person name="Howarth C."/>
            <person name="Mehta T."/>
            <person name="Neiman D."/>
            <person name="Pearson M."/>
            <person name="Roberts A."/>
            <person name="Saif S."/>
            <person name="Shea T."/>
            <person name="Shenoy N."/>
            <person name="Sisk P."/>
            <person name="Stolte C."/>
            <person name="Sykes S."/>
            <person name="White J."/>
            <person name="Yandava C."/>
            <person name="Haas B."/>
            <person name="Henn M.R."/>
            <person name="Nusbaum C."/>
            <person name="Birren B."/>
        </authorList>
    </citation>
    <scope>NUCLEOTIDE SEQUENCE [LARGE SCALE GENOMIC DNA]</scope>
</reference>
<dbReference type="GeneID" id="31251974"/>
<dbReference type="CTD" id="31251974"/>
<dbReference type="EMBL" id="JH712446">
    <property type="protein sequence ID" value="EJD74044.1"/>
    <property type="molecule type" value="Genomic_DNA"/>
</dbReference>
<name>A0A1S0UGU8_LOALO</name>
<dbReference type="KEGG" id="loa:LOAG_18587"/>
<proteinExistence type="predicted"/>